<keyword evidence="2" id="KW-1185">Reference proteome</keyword>
<proteinExistence type="predicted"/>
<comment type="caution">
    <text evidence="1">The sequence shown here is derived from an EMBL/GenBank/DDBJ whole genome shotgun (WGS) entry which is preliminary data.</text>
</comment>
<reference evidence="1" key="1">
    <citation type="submission" date="2020-08" db="EMBL/GenBank/DDBJ databases">
        <title>Multicomponent nature underlies the extraordinary mechanical properties of spider dragline silk.</title>
        <authorList>
            <person name="Kono N."/>
            <person name="Nakamura H."/>
            <person name="Mori M."/>
            <person name="Yoshida Y."/>
            <person name="Ohtoshi R."/>
            <person name="Malay A.D."/>
            <person name="Moran D.A.P."/>
            <person name="Tomita M."/>
            <person name="Numata K."/>
            <person name="Arakawa K."/>
        </authorList>
    </citation>
    <scope>NUCLEOTIDE SEQUENCE</scope>
</reference>
<dbReference type="AlphaFoldDB" id="A0A8X6T142"/>
<dbReference type="Proteomes" id="UP000887013">
    <property type="component" value="Unassembled WGS sequence"/>
</dbReference>
<evidence type="ECO:0000313" key="1">
    <source>
        <dbReference type="EMBL" id="GFS70895.1"/>
    </source>
</evidence>
<feature type="non-terminal residue" evidence="1">
    <location>
        <position position="1"/>
    </location>
</feature>
<gene>
    <name evidence="1" type="ORF">NPIL_437111</name>
</gene>
<protein>
    <submittedName>
        <fullName evidence="1">Uncharacterized protein</fullName>
    </submittedName>
</protein>
<name>A0A8X6T142_NEPPI</name>
<accession>A0A8X6T142</accession>
<sequence>RLKPCFSDNSPLKTDCAINHKSNPVDKPTSPVKKAGFCTKLPIAPQPDSQAWDVKLNSLFVINSEIHLGRVSHSRGGSSCRYLTILNRARTDTTQLVFCVMFTTK</sequence>
<organism evidence="1 2">
    <name type="scientific">Nephila pilipes</name>
    <name type="common">Giant wood spider</name>
    <name type="synonym">Nephila maculata</name>
    <dbReference type="NCBI Taxonomy" id="299642"/>
    <lineage>
        <taxon>Eukaryota</taxon>
        <taxon>Metazoa</taxon>
        <taxon>Ecdysozoa</taxon>
        <taxon>Arthropoda</taxon>
        <taxon>Chelicerata</taxon>
        <taxon>Arachnida</taxon>
        <taxon>Araneae</taxon>
        <taxon>Araneomorphae</taxon>
        <taxon>Entelegynae</taxon>
        <taxon>Araneoidea</taxon>
        <taxon>Nephilidae</taxon>
        <taxon>Nephila</taxon>
    </lineage>
</organism>
<evidence type="ECO:0000313" key="2">
    <source>
        <dbReference type="Proteomes" id="UP000887013"/>
    </source>
</evidence>
<dbReference type="EMBL" id="BMAW01049510">
    <property type="protein sequence ID" value="GFS70895.1"/>
    <property type="molecule type" value="Genomic_DNA"/>
</dbReference>